<keyword evidence="5" id="KW-0449">Lipoprotein</keyword>
<dbReference type="SMART" id="SM00382">
    <property type="entry name" value="AAA"/>
    <property type="match status" value="1"/>
</dbReference>
<dbReference type="SUPFAM" id="SSF52540">
    <property type="entry name" value="P-loop containing nucleoside triphosphate hydrolases"/>
    <property type="match status" value="1"/>
</dbReference>
<gene>
    <name evidence="5" type="primary">lolD_2</name>
    <name evidence="5" type="ORF">PsAD2_00769</name>
</gene>
<keyword evidence="6" id="KW-1185">Reference proteome</keyword>
<sequence length="230" mass="25184">MPAYQDAKRVPLIEARSISVTRQGHQLFKEYSFKLYEGDKLCLSGPSGRGKTVLLRILAGLDAPDSGQVFFNGMPYTTGGRKQLYKSLNWLPQRVCLLADTIRAALVAPFEVQANLKLKPTEAEMRAALTTAGLPKSALAQATQSLSGGERQRLVLARALLLKRPLWIADEPTAALDKTRTLACTKLLLEHAGTLLLVTHDPHLHSKVDKVIELPDLASTPQSGQQEQPQ</sequence>
<dbReference type="STRING" id="989403.SAMN05421798_10641"/>
<evidence type="ECO:0000256" key="2">
    <source>
        <dbReference type="ARBA" id="ARBA00022741"/>
    </source>
</evidence>
<dbReference type="EC" id="3.6.3.-" evidence="5"/>
<dbReference type="Gene3D" id="3.40.50.300">
    <property type="entry name" value="P-loop containing nucleotide triphosphate hydrolases"/>
    <property type="match status" value="1"/>
</dbReference>
<dbReference type="PROSITE" id="PS50893">
    <property type="entry name" value="ABC_TRANSPORTER_2"/>
    <property type="match status" value="1"/>
</dbReference>
<evidence type="ECO:0000313" key="6">
    <source>
        <dbReference type="Proteomes" id="UP000076577"/>
    </source>
</evidence>
<feature type="domain" description="ABC transporter" evidence="4">
    <location>
        <begin position="13"/>
        <end position="230"/>
    </location>
</feature>
<organism evidence="5 6">
    <name type="scientific">Pseudovibrio axinellae</name>
    <dbReference type="NCBI Taxonomy" id="989403"/>
    <lineage>
        <taxon>Bacteria</taxon>
        <taxon>Pseudomonadati</taxon>
        <taxon>Pseudomonadota</taxon>
        <taxon>Alphaproteobacteria</taxon>
        <taxon>Hyphomicrobiales</taxon>
        <taxon>Stappiaceae</taxon>
        <taxon>Pseudovibrio</taxon>
    </lineage>
</organism>
<evidence type="ECO:0000313" key="5">
    <source>
        <dbReference type="EMBL" id="KZL21474.1"/>
    </source>
</evidence>
<dbReference type="PATRIC" id="fig|989403.3.peg.815"/>
<dbReference type="OrthoDB" id="9800654at2"/>
<dbReference type="Pfam" id="PF00005">
    <property type="entry name" value="ABC_tran"/>
    <property type="match status" value="1"/>
</dbReference>
<dbReference type="PANTHER" id="PTHR43119">
    <property type="entry name" value="ABC TRANSPORT PROTEIN ATP-BINDING COMPONENT-RELATED"/>
    <property type="match status" value="1"/>
</dbReference>
<evidence type="ECO:0000259" key="4">
    <source>
        <dbReference type="PROSITE" id="PS50893"/>
    </source>
</evidence>
<dbReference type="Proteomes" id="UP000076577">
    <property type="component" value="Unassembled WGS sequence"/>
</dbReference>
<dbReference type="InterPro" id="IPR003439">
    <property type="entry name" value="ABC_transporter-like_ATP-bd"/>
</dbReference>
<protein>
    <submittedName>
        <fullName evidence="5">Lipoprotein-releasing system ATP-binding protein LolD</fullName>
        <ecNumber evidence="5">3.6.3.-</ecNumber>
    </submittedName>
</protein>
<dbReference type="RefSeq" id="WP_068002392.1">
    <property type="nucleotide sequence ID" value="NZ_FOFM01000006.1"/>
</dbReference>
<evidence type="ECO:0000256" key="1">
    <source>
        <dbReference type="ARBA" id="ARBA00005417"/>
    </source>
</evidence>
<dbReference type="AlphaFoldDB" id="A0A161VBG6"/>
<comment type="similarity">
    <text evidence="1">Belongs to the ABC transporter superfamily.</text>
</comment>
<dbReference type="EMBL" id="LMCB01000004">
    <property type="protein sequence ID" value="KZL21474.1"/>
    <property type="molecule type" value="Genomic_DNA"/>
</dbReference>
<keyword evidence="2" id="KW-0547">Nucleotide-binding</keyword>
<evidence type="ECO:0000256" key="3">
    <source>
        <dbReference type="ARBA" id="ARBA00022840"/>
    </source>
</evidence>
<dbReference type="InterPro" id="IPR017871">
    <property type="entry name" value="ABC_transporter-like_CS"/>
</dbReference>
<dbReference type="PANTHER" id="PTHR43119:SF1">
    <property type="entry name" value="ABC TRANSPORTER DOMAIN-CONTAINING PROTEIN"/>
    <property type="match status" value="1"/>
</dbReference>
<keyword evidence="3 5" id="KW-0067">ATP-binding</keyword>
<dbReference type="GO" id="GO:0005524">
    <property type="term" value="F:ATP binding"/>
    <property type="evidence" value="ECO:0007669"/>
    <property type="project" value="UniProtKB-KW"/>
</dbReference>
<reference evidence="5 6" key="1">
    <citation type="journal article" date="2016" name="Front. Microbiol.">
        <title>Comparative Genomic Analysis Reveals a Diverse Repertoire of Genes Involved in Prokaryote-Eukaryote Interactions within the Pseudovibrio Genus.</title>
        <authorList>
            <person name="Romano S."/>
            <person name="Fernandez-Guerra A."/>
            <person name="Reen F.J."/>
            <person name="Glockner F.O."/>
            <person name="Crowley S.P."/>
            <person name="O'Sullivan O."/>
            <person name="Cotter P.D."/>
            <person name="Adams C."/>
            <person name="Dobson A.D."/>
            <person name="O'Gara F."/>
        </authorList>
    </citation>
    <scope>NUCLEOTIDE SEQUENCE [LARGE SCALE GENOMIC DNA]</scope>
    <source>
        <strain evidence="5 6">Ad2</strain>
    </source>
</reference>
<accession>A0A161VBG6</accession>
<comment type="caution">
    <text evidence="5">The sequence shown here is derived from an EMBL/GenBank/DDBJ whole genome shotgun (WGS) entry which is preliminary data.</text>
</comment>
<proteinExistence type="inferred from homology"/>
<keyword evidence="5" id="KW-0378">Hydrolase</keyword>
<dbReference type="InterPro" id="IPR027417">
    <property type="entry name" value="P-loop_NTPase"/>
</dbReference>
<name>A0A161VBG6_9HYPH</name>
<dbReference type="GO" id="GO:0016887">
    <property type="term" value="F:ATP hydrolysis activity"/>
    <property type="evidence" value="ECO:0007669"/>
    <property type="project" value="InterPro"/>
</dbReference>
<dbReference type="InterPro" id="IPR003593">
    <property type="entry name" value="AAA+_ATPase"/>
</dbReference>
<dbReference type="PROSITE" id="PS00211">
    <property type="entry name" value="ABC_TRANSPORTER_1"/>
    <property type="match status" value="1"/>
</dbReference>